<dbReference type="HOGENOM" id="CLU_040061_1_0_1"/>
<evidence type="ECO:0008006" key="3">
    <source>
        <dbReference type="Google" id="ProtNLM"/>
    </source>
</evidence>
<dbReference type="Proteomes" id="UP000027222">
    <property type="component" value="Unassembled WGS sequence"/>
</dbReference>
<reference evidence="2" key="1">
    <citation type="journal article" date="2014" name="Proc. Natl. Acad. Sci. U.S.A.">
        <title>Extensive sampling of basidiomycete genomes demonstrates inadequacy of the white-rot/brown-rot paradigm for wood decay fungi.</title>
        <authorList>
            <person name="Riley R."/>
            <person name="Salamov A.A."/>
            <person name="Brown D.W."/>
            <person name="Nagy L.G."/>
            <person name="Floudas D."/>
            <person name="Held B.W."/>
            <person name="Levasseur A."/>
            <person name="Lombard V."/>
            <person name="Morin E."/>
            <person name="Otillar R."/>
            <person name="Lindquist E.A."/>
            <person name="Sun H."/>
            <person name="LaButti K.M."/>
            <person name="Schmutz J."/>
            <person name="Jabbour D."/>
            <person name="Luo H."/>
            <person name="Baker S.E."/>
            <person name="Pisabarro A.G."/>
            <person name="Walton J.D."/>
            <person name="Blanchette R.A."/>
            <person name="Henrissat B."/>
            <person name="Martin F."/>
            <person name="Cullen D."/>
            <person name="Hibbett D.S."/>
            <person name="Grigoriev I.V."/>
        </authorList>
    </citation>
    <scope>NUCLEOTIDE SEQUENCE [LARGE SCALE GENOMIC DNA]</scope>
    <source>
        <strain evidence="2">CBS 339.88</strain>
    </source>
</reference>
<gene>
    <name evidence="1" type="ORF">GALMADRAFT_134458</name>
</gene>
<dbReference type="STRING" id="685588.A0A067TIB5"/>
<organism evidence="1 2">
    <name type="scientific">Galerina marginata (strain CBS 339.88)</name>
    <dbReference type="NCBI Taxonomy" id="685588"/>
    <lineage>
        <taxon>Eukaryota</taxon>
        <taxon>Fungi</taxon>
        <taxon>Dikarya</taxon>
        <taxon>Basidiomycota</taxon>
        <taxon>Agaricomycotina</taxon>
        <taxon>Agaricomycetes</taxon>
        <taxon>Agaricomycetidae</taxon>
        <taxon>Agaricales</taxon>
        <taxon>Agaricineae</taxon>
        <taxon>Strophariaceae</taxon>
        <taxon>Galerina</taxon>
    </lineage>
</organism>
<keyword evidence="2" id="KW-1185">Reference proteome</keyword>
<evidence type="ECO:0000313" key="2">
    <source>
        <dbReference type="Proteomes" id="UP000027222"/>
    </source>
</evidence>
<sequence length="408" mass="46094">MVHLYVLNPAHKLRFIARHFFKGSKRILKQVNEPSSTSTIPEFPEVQPPRPPKFNILDFIKADLPLAPHGGLTRDNEYYRDDSEGGFCIFRVENTLFKVHKCYLLREPSAFGDMFSLPAIPGNREGLSDDAAVTLSDTAEQFQDLLWALYATPTQLYSTSEADWPSIERLLNIAETTNKYCIASYETWALDRIVALAQNPMGFLRHGPPEICARALNIAALCNHQMLLDIITQRLVPRILWSDVDRQAILKVAESRGLRKIQGVAYYRELIDMENASDAPRKSSRAIFPPSMDVEKRMLFLAAHHSLVNFWECIKATPPTFIEHGCPAHTHCLNTWTELWLHTASSPQTQRHGSADILGKLKSMMILLKKSTRESDSIGVTCSLAALESITTTREDIIAGLMEHFQGY</sequence>
<proteinExistence type="predicted"/>
<protein>
    <recommendedName>
        <fullName evidence="3">BTB domain-containing protein</fullName>
    </recommendedName>
</protein>
<dbReference type="EMBL" id="KL142369">
    <property type="protein sequence ID" value="KDR82930.1"/>
    <property type="molecule type" value="Genomic_DNA"/>
</dbReference>
<dbReference type="InterPro" id="IPR011333">
    <property type="entry name" value="SKP1/BTB/POZ_sf"/>
</dbReference>
<accession>A0A067TIB5</accession>
<dbReference type="Gene3D" id="3.30.710.10">
    <property type="entry name" value="Potassium Channel Kv1.1, Chain A"/>
    <property type="match status" value="1"/>
</dbReference>
<evidence type="ECO:0000313" key="1">
    <source>
        <dbReference type="EMBL" id="KDR82930.1"/>
    </source>
</evidence>
<dbReference type="OrthoDB" id="3157337at2759"/>
<dbReference type="AlphaFoldDB" id="A0A067TIB5"/>
<name>A0A067TIB5_GALM3</name>